<proteinExistence type="inferred from homology"/>
<dbReference type="GO" id="GO:0019367">
    <property type="term" value="P:fatty acid elongation, saturated fatty acid"/>
    <property type="evidence" value="ECO:0007669"/>
    <property type="project" value="TreeGrafter"/>
</dbReference>
<dbReference type="PANTHER" id="PTHR11157:SF12">
    <property type="entry name" value="ELONGATION OF VERY LONG CHAIN FATTY ACIDS PROTEIN 4"/>
    <property type="match status" value="1"/>
</dbReference>
<comment type="catalytic activity">
    <reaction evidence="10">
        <text>a very-long-chain acyl-CoA + malonyl-CoA + H(+) = a very-long-chain 3-oxoacyl-CoA + CO2 + CoA</text>
        <dbReference type="Rhea" id="RHEA:32727"/>
        <dbReference type="ChEBI" id="CHEBI:15378"/>
        <dbReference type="ChEBI" id="CHEBI:16526"/>
        <dbReference type="ChEBI" id="CHEBI:57287"/>
        <dbReference type="ChEBI" id="CHEBI:57384"/>
        <dbReference type="ChEBI" id="CHEBI:90725"/>
        <dbReference type="ChEBI" id="CHEBI:90736"/>
        <dbReference type="EC" id="2.3.1.199"/>
    </reaction>
</comment>
<dbReference type="InterPro" id="IPR002076">
    <property type="entry name" value="ELO_fam"/>
</dbReference>
<dbReference type="EC" id="2.3.1.199" evidence="10"/>
<keyword evidence="3 10" id="KW-0808">Transferase</keyword>
<feature type="transmembrane region" description="Helical" evidence="10">
    <location>
        <begin position="204"/>
        <end position="225"/>
    </location>
</feature>
<feature type="transmembrane region" description="Helical" evidence="10">
    <location>
        <begin position="112"/>
        <end position="135"/>
    </location>
</feature>
<dbReference type="GO" id="GO:0009922">
    <property type="term" value="F:fatty acid elongase activity"/>
    <property type="evidence" value="ECO:0007669"/>
    <property type="project" value="UniProtKB-EC"/>
</dbReference>
<evidence type="ECO:0000256" key="9">
    <source>
        <dbReference type="ARBA" id="ARBA00023160"/>
    </source>
</evidence>
<organism evidence="11 12">
    <name type="scientific">Diceros bicornis minor</name>
    <name type="common">South-central black rhinoceros</name>
    <dbReference type="NCBI Taxonomy" id="77932"/>
    <lineage>
        <taxon>Eukaryota</taxon>
        <taxon>Metazoa</taxon>
        <taxon>Chordata</taxon>
        <taxon>Craniata</taxon>
        <taxon>Vertebrata</taxon>
        <taxon>Euteleostomi</taxon>
        <taxon>Mammalia</taxon>
        <taxon>Eutheria</taxon>
        <taxon>Laurasiatheria</taxon>
        <taxon>Perissodactyla</taxon>
        <taxon>Rhinocerotidae</taxon>
        <taxon>Diceros</taxon>
    </lineage>
</organism>
<dbReference type="AlphaFoldDB" id="A0A7J7EIG0"/>
<keyword evidence="4 10" id="KW-0812">Transmembrane</keyword>
<dbReference type="Proteomes" id="UP000551758">
    <property type="component" value="Unassembled WGS sequence"/>
</dbReference>
<dbReference type="GO" id="GO:0034625">
    <property type="term" value="P:fatty acid elongation, monounsaturated fatty acid"/>
    <property type="evidence" value="ECO:0007669"/>
    <property type="project" value="TreeGrafter"/>
</dbReference>
<feature type="transmembrane region" description="Helical" evidence="10">
    <location>
        <begin position="73"/>
        <end position="91"/>
    </location>
</feature>
<keyword evidence="5 10" id="KW-0276">Fatty acid metabolism</keyword>
<evidence type="ECO:0000256" key="8">
    <source>
        <dbReference type="ARBA" id="ARBA00023136"/>
    </source>
</evidence>
<keyword evidence="6 10" id="KW-1133">Transmembrane helix</keyword>
<reference evidence="11 12" key="1">
    <citation type="journal article" date="2020" name="Mol. Biol. Evol.">
        <title>Interspecific Gene Flow and the Evolution of Specialization in Black and White Rhinoceros.</title>
        <authorList>
            <person name="Moodley Y."/>
            <person name="Westbury M.V."/>
            <person name="Russo I.M."/>
            <person name="Gopalakrishnan S."/>
            <person name="Rakotoarivelo A."/>
            <person name="Olsen R.A."/>
            <person name="Prost S."/>
            <person name="Tunstall T."/>
            <person name="Ryder O.A."/>
            <person name="Dalen L."/>
            <person name="Bruford M.W."/>
        </authorList>
    </citation>
    <scope>NUCLEOTIDE SEQUENCE [LARGE SCALE GENOMIC DNA]</scope>
    <source>
        <strain evidence="11">SBR-YM</strain>
        <tissue evidence="11">Skin</tissue>
    </source>
</reference>
<keyword evidence="9 10" id="KW-0275">Fatty acid biosynthesis</keyword>
<evidence type="ECO:0000256" key="1">
    <source>
        <dbReference type="ARBA" id="ARBA00004141"/>
    </source>
</evidence>
<dbReference type="GO" id="GO:0005789">
    <property type="term" value="C:endoplasmic reticulum membrane"/>
    <property type="evidence" value="ECO:0007669"/>
    <property type="project" value="TreeGrafter"/>
</dbReference>
<dbReference type="GO" id="GO:0042761">
    <property type="term" value="P:very long-chain fatty acid biosynthetic process"/>
    <property type="evidence" value="ECO:0007669"/>
    <property type="project" value="TreeGrafter"/>
</dbReference>
<keyword evidence="7 10" id="KW-0443">Lipid metabolism</keyword>
<evidence type="ECO:0000256" key="10">
    <source>
        <dbReference type="RuleBase" id="RU361115"/>
    </source>
</evidence>
<feature type="transmembrane region" description="Helical" evidence="10">
    <location>
        <begin position="7"/>
        <end position="28"/>
    </location>
</feature>
<accession>A0A7J7EIG0</accession>
<dbReference type="GO" id="GO:0030148">
    <property type="term" value="P:sphingolipid biosynthetic process"/>
    <property type="evidence" value="ECO:0007669"/>
    <property type="project" value="TreeGrafter"/>
</dbReference>
<keyword evidence="12" id="KW-1185">Reference proteome</keyword>
<dbReference type="PROSITE" id="PS01188">
    <property type="entry name" value="ELO"/>
    <property type="match status" value="1"/>
</dbReference>
<comment type="similarity">
    <text evidence="10">Belongs to the ELO family.</text>
</comment>
<name>A0A7J7EIG0_DICBM</name>
<sequence>MKHREPFQMRFVLIVYNFGMVLLNLYIFRELFMGSYNAGYSYICQSVDYSDNVNEVRLIILKILLPNTDYCDWVLTLLHVKIAAALWWYFVSKGVEYLDTVFFILRKKNNQVSFLHVYHHCTMFTLWWIGIKWVAGGQAFFGAQLNSFIHVVMYSYYGLTAFGPWIQKYLWWKRYLTMLQLIQFHVTIGHTALSLYTDCPFPKWMHWALIAYAISFIFLFLNFYVRTYNEPKKSKTGKTAVNGISANGVNKSEKQLVIENGKKQKNGKAKGDLAVVQTKAIIM</sequence>
<evidence type="ECO:0000256" key="2">
    <source>
        <dbReference type="ARBA" id="ARBA00022516"/>
    </source>
</evidence>
<feature type="transmembrane region" description="Helical" evidence="10">
    <location>
        <begin position="178"/>
        <end position="198"/>
    </location>
</feature>
<comment type="subcellular location">
    <subcellularLocation>
        <location evidence="1">Membrane</location>
        <topology evidence="1">Multi-pass membrane protein</topology>
    </subcellularLocation>
</comment>
<dbReference type="EMBL" id="JACDTQ010002862">
    <property type="protein sequence ID" value="KAF5915463.1"/>
    <property type="molecule type" value="Genomic_DNA"/>
</dbReference>
<evidence type="ECO:0000256" key="6">
    <source>
        <dbReference type="ARBA" id="ARBA00022989"/>
    </source>
</evidence>
<feature type="transmembrane region" description="Helical" evidence="10">
    <location>
        <begin position="147"/>
        <end position="166"/>
    </location>
</feature>
<dbReference type="Pfam" id="PF01151">
    <property type="entry name" value="ELO"/>
    <property type="match status" value="1"/>
</dbReference>
<evidence type="ECO:0000256" key="4">
    <source>
        <dbReference type="ARBA" id="ARBA00022692"/>
    </source>
</evidence>
<protein>
    <recommendedName>
        <fullName evidence="10">Elongation of very long chain fatty acids protein</fullName>
        <ecNumber evidence="10">2.3.1.199</ecNumber>
    </recommendedName>
    <alternativeName>
        <fullName evidence="10">Very-long-chain 3-oxoacyl-CoA synthase</fullName>
    </alternativeName>
</protein>
<evidence type="ECO:0000256" key="5">
    <source>
        <dbReference type="ARBA" id="ARBA00022832"/>
    </source>
</evidence>
<dbReference type="InterPro" id="IPR030457">
    <property type="entry name" value="ELO_CS"/>
</dbReference>
<comment type="caution">
    <text evidence="11">The sequence shown here is derived from an EMBL/GenBank/DDBJ whole genome shotgun (WGS) entry which is preliminary data.</text>
</comment>
<evidence type="ECO:0000313" key="11">
    <source>
        <dbReference type="EMBL" id="KAF5915463.1"/>
    </source>
</evidence>
<dbReference type="GO" id="GO:0034626">
    <property type="term" value="P:fatty acid elongation, polyunsaturated fatty acid"/>
    <property type="evidence" value="ECO:0007669"/>
    <property type="project" value="TreeGrafter"/>
</dbReference>
<evidence type="ECO:0000256" key="7">
    <source>
        <dbReference type="ARBA" id="ARBA00023098"/>
    </source>
</evidence>
<gene>
    <name evidence="11" type="ORF">HPG69_014784</name>
</gene>
<evidence type="ECO:0000313" key="12">
    <source>
        <dbReference type="Proteomes" id="UP000551758"/>
    </source>
</evidence>
<evidence type="ECO:0000256" key="3">
    <source>
        <dbReference type="ARBA" id="ARBA00022679"/>
    </source>
</evidence>
<keyword evidence="8 10" id="KW-0472">Membrane</keyword>
<dbReference type="PANTHER" id="PTHR11157">
    <property type="entry name" value="FATTY ACID ACYL TRANSFERASE-RELATED"/>
    <property type="match status" value="1"/>
</dbReference>
<keyword evidence="2 10" id="KW-0444">Lipid biosynthesis</keyword>